<dbReference type="PRINTS" id="PR00081">
    <property type="entry name" value="GDHRDH"/>
</dbReference>
<proteinExistence type="predicted"/>
<accession>A0A162E5H8</accession>
<dbReference type="STRING" id="519424.AZF04_03100"/>
<sequence length="323" mass="36819">MKNRIVMITGANSGIGKAAAKQFAKDDYTVIMACRNIDASQKAREEIVTSTRNTKVEVMKLDISSFESIYQFVNDFNSKYDKLDILIHNAAYFNHGANHTLSKEGIELTFATNVVGPYLLTNLLVKQLKKSSDARVLNAGSNIIKHFFDPKREIDLDNVTGEYKSSEKFTVYKMYCQSKMALTMLTFKMAEEYKAEGIKITALQINGAKMSKETLQKITLKYRMVALLQNLFFRPPSYMAHNYYEICTSDRFKDSTGILFNDKLEMMTPALEESQGFIKDMVRVIGKSTYPTYAENKEMREEIMNVCKNLTESTLNHQSSISK</sequence>
<keyword evidence="1" id="KW-0560">Oxidoreductase</keyword>
<dbReference type="SUPFAM" id="SSF51735">
    <property type="entry name" value="NAD(P)-binding Rossmann-fold domains"/>
    <property type="match status" value="1"/>
</dbReference>
<dbReference type="InterPro" id="IPR002347">
    <property type="entry name" value="SDR_fam"/>
</dbReference>
<dbReference type="Pfam" id="PF00106">
    <property type="entry name" value="adh_short"/>
    <property type="match status" value="1"/>
</dbReference>
<name>A0A162E5H8_9BACI</name>
<comment type="caution">
    <text evidence="2">The sequence shown here is derived from an EMBL/GenBank/DDBJ whole genome shotgun (WGS) entry which is preliminary data.</text>
</comment>
<evidence type="ECO:0000313" key="3">
    <source>
        <dbReference type="Proteomes" id="UP000075806"/>
    </source>
</evidence>
<dbReference type="EMBL" id="LTAO01000012">
    <property type="protein sequence ID" value="KYG31785.1"/>
    <property type="molecule type" value="Genomic_DNA"/>
</dbReference>
<evidence type="ECO:0000313" key="2">
    <source>
        <dbReference type="EMBL" id="KYG31785.1"/>
    </source>
</evidence>
<gene>
    <name evidence="2" type="ORF">AZF04_03100</name>
</gene>
<dbReference type="OrthoDB" id="9809821at2"/>
<protein>
    <submittedName>
        <fullName evidence="2">Short-chain dehydrogenase</fullName>
    </submittedName>
</protein>
<dbReference type="AlphaFoldDB" id="A0A162E5H8"/>
<evidence type="ECO:0000256" key="1">
    <source>
        <dbReference type="ARBA" id="ARBA00023002"/>
    </source>
</evidence>
<organism evidence="2 3">
    <name type="scientific">Alkalihalobacillus trypoxylicola</name>
    <dbReference type="NCBI Taxonomy" id="519424"/>
    <lineage>
        <taxon>Bacteria</taxon>
        <taxon>Bacillati</taxon>
        <taxon>Bacillota</taxon>
        <taxon>Bacilli</taxon>
        <taxon>Bacillales</taxon>
        <taxon>Bacillaceae</taxon>
        <taxon>Alkalihalobacillus</taxon>
    </lineage>
</organism>
<dbReference type="InterPro" id="IPR036291">
    <property type="entry name" value="NAD(P)-bd_dom_sf"/>
</dbReference>
<dbReference type="Proteomes" id="UP000075806">
    <property type="component" value="Unassembled WGS sequence"/>
</dbReference>
<dbReference type="PANTHER" id="PTHR43157:SF31">
    <property type="entry name" value="PHOSPHATIDYLINOSITOL-GLYCAN BIOSYNTHESIS CLASS F PROTEIN"/>
    <property type="match status" value="1"/>
</dbReference>
<dbReference type="PANTHER" id="PTHR43157">
    <property type="entry name" value="PHOSPHATIDYLINOSITOL-GLYCAN BIOSYNTHESIS CLASS F PROTEIN-RELATED"/>
    <property type="match status" value="1"/>
</dbReference>
<keyword evidence="3" id="KW-1185">Reference proteome</keyword>
<dbReference type="RefSeq" id="WP_061948168.1">
    <property type="nucleotide sequence ID" value="NZ_LTAO01000012.1"/>
</dbReference>
<reference evidence="2" key="1">
    <citation type="submission" date="2016-02" db="EMBL/GenBank/DDBJ databases">
        <title>Genome sequence of Bacillus trypoxylicola KCTC 13244(T).</title>
        <authorList>
            <person name="Jeong H."/>
            <person name="Park S.-H."/>
            <person name="Choi S.-K."/>
        </authorList>
    </citation>
    <scope>NUCLEOTIDE SEQUENCE [LARGE SCALE GENOMIC DNA]</scope>
    <source>
        <strain evidence="2">KCTC 13244</strain>
    </source>
</reference>
<dbReference type="GO" id="GO:0016491">
    <property type="term" value="F:oxidoreductase activity"/>
    <property type="evidence" value="ECO:0007669"/>
    <property type="project" value="UniProtKB-KW"/>
</dbReference>
<dbReference type="Gene3D" id="3.40.50.720">
    <property type="entry name" value="NAD(P)-binding Rossmann-like Domain"/>
    <property type="match status" value="1"/>
</dbReference>